<evidence type="ECO:0000259" key="1">
    <source>
        <dbReference type="PROSITE" id="PS50097"/>
    </source>
</evidence>
<dbReference type="Gene3D" id="3.30.710.10">
    <property type="entry name" value="Potassium Channel Kv1.1, Chain A"/>
    <property type="match status" value="1"/>
</dbReference>
<accession>A0A9P8EY17</accession>
<gene>
    <name evidence="2" type="ORF">KCU76_g262</name>
</gene>
<dbReference type="InterPro" id="IPR011333">
    <property type="entry name" value="SKP1/BTB/POZ_sf"/>
</dbReference>
<dbReference type="AlphaFoldDB" id="A0A9P8EY17"/>
<name>A0A9P8EY17_AURME</name>
<dbReference type="SMART" id="SM00225">
    <property type="entry name" value="BTB"/>
    <property type="match status" value="1"/>
</dbReference>
<evidence type="ECO:0000313" key="3">
    <source>
        <dbReference type="Proteomes" id="UP000779574"/>
    </source>
</evidence>
<dbReference type="Proteomes" id="UP000779574">
    <property type="component" value="Unassembled WGS sequence"/>
</dbReference>
<dbReference type="PANTHER" id="PTHR47843">
    <property type="entry name" value="BTB DOMAIN-CONTAINING PROTEIN-RELATED"/>
    <property type="match status" value="1"/>
</dbReference>
<protein>
    <recommendedName>
        <fullName evidence="1">BTB domain-containing protein</fullName>
    </recommendedName>
</protein>
<reference evidence="2" key="1">
    <citation type="journal article" date="2021" name="J Fungi (Basel)">
        <title>Virulence traits and population genomics of the black yeast Aureobasidium melanogenum.</title>
        <authorList>
            <person name="Cernosa A."/>
            <person name="Sun X."/>
            <person name="Gostincar C."/>
            <person name="Fang C."/>
            <person name="Gunde-Cimerman N."/>
            <person name="Song Z."/>
        </authorList>
    </citation>
    <scope>NUCLEOTIDE SEQUENCE</scope>
    <source>
        <strain evidence="2">EXF-9911</strain>
    </source>
</reference>
<proteinExistence type="predicted"/>
<dbReference type="PANTHER" id="PTHR47843:SF2">
    <property type="entry name" value="BTB DOMAIN-CONTAINING PROTEIN"/>
    <property type="match status" value="1"/>
</dbReference>
<dbReference type="EMBL" id="JAHFXF010000005">
    <property type="protein sequence ID" value="KAG9701058.1"/>
    <property type="molecule type" value="Genomic_DNA"/>
</dbReference>
<feature type="non-terminal residue" evidence="2">
    <location>
        <position position="255"/>
    </location>
</feature>
<sequence>MKDQAIIVCHINILPTTTTFQFQLIMSAPSTGQPTTGPSTGAVSTPNQTPLSKQFRGKLVTVIVGSTKEAFSIHKDLLVFYSDYFRAAFNGSFTEAAEGKIELLDVDQEVFQNFHAWLYTRKLTEPLSWKHLVHLWVFGDRFRVPLLQNCVMDEIFAKEKRDAELPLCLMKVAYENTVNGSPLRKAAIELLTFYFKIGDDVDGIMTADNRKHFTVEMLQDVIKELDAARKNRVRYGKPPKRDQCFFHVHGKGERC</sequence>
<dbReference type="InterPro" id="IPR000210">
    <property type="entry name" value="BTB/POZ_dom"/>
</dbReference>
<dbReference type="SUPFAM" id="SSF54695">
    <property type="entry name" value="POZ domain"/>
    <property type="match status" value="1"/>
</dbReference>
<dbReference type="OrthoDB" id="194443at2759"/>
<feature type="domain" description="BTB" evidence="1">
    <location>
        <begin position="58"/>
        <end position="127"/>
    </location>
</feature>
<organism evidence="2 3">
    <name type="scientific">Aureobasidium melanogenum</name>
    <name type="common">Aureobasidium pullulans var. melanogenum</name>
    <dbReference type="NCBI Taxonomy" id="46634"/>
    <lineage>
        <taxon>Eukaryota</taxon>
        <taxon>Fungi</taxon>
        <taxon>Dikarya</taxon>
        <taxon>Ascomycota</taxon>
        <taxon>Pezizomycotina</taxon>
        <taxon>Dothideomycetes</taxon>
        <taxon>Dothideomycetidae</taxon>
        <taxon>Dothideales</taxon>
        <taxon>Saccotheciaceae</taxon>
        <taxon>Aureobasidium</taxon>
    </lineage>
</organism>
<evidence type="ECO:0000313" key="2">
    <source>
        <dbReference type="EMBL" id="KAG9701058.1"/>
    </source>
</evidence>
<dbReference type="Pfam" id="PF00651">
    <property type="entry name" value="BTB"/>
    <property type="match status" value="1"/>
</dbReference>
<comment type="caution">
    <text evidence="2">The sequence shown here is derived from an EMBL/GenBank/DDBJ whole genome shotgun (WGS) entry which is preliminary data.</text>
</comment>
<dbReference type="PROSITE" id="PS50097">
    <property type="entry name" value="BTB"/>
    <property type="match status" value="1"/>
</dbReference>
<dbReference type="CDD" id="cd18186">
    <property type="entry name" value="BTB_POZ_ZBTB_KLHL-like"/>
    <property type="match status" value="1"/>
</dbReference>
<reference evidence="2" key="2">
    <citation type="submission" date="2021-08" db="EMBL/GenBank/DDBJ databases">
        <authorList>
            <person name="Gostincar C."/>
            <person name="Sun X."/>
            <person name="Song Z."/>
            <person name="Gunde-Cimerman N."/>
        </authorList>
    </citation>
    <scope>NUCLEOTIDE SEQUENCE</scope>
    <source>
        <strain evidence="2">EXF-9911</strain>
    </source>
</reference>